<gene>
    <name evidence="1" type="ORF">SCUD_LOCUS23342</name>
</gene>
<organism evidence="3">
    <name type="scientific">Schistosoma curassoni</name>
    <dbReference type="NCBI Taxonomy" id="6186"/>
    <lineage>
        <taxon>Eukaryota</taxon>
        <taxon>Metazoa</taxon>
        <taxon>Spiralia</taxon>
        <taxon>Lophotrochozoa</taxon>
        <taxon>Platyhelminthes</taxon>
        <taxon>Trematoda</taxon>
        <taxon>Digenea</taxon>
        <taxon>Strigeidida</taxon>
        <taxon>Schistosomatoidea</taxon>
        <taxon>Schistosomatidae</taxon>
        <taxon>Schistosoma</taxon>
    </lineage>
</organism>
<evidence type="ECO:0000313" key="2">
    <source>
        <dbReference type="Proteomes" id="UP000279833"/>
    </source>
</evidence>
<reference evidence="1 2" key="2">
    <citation type="submission" date="2018-11" db="EMBL/GenBank/DDBJ databases">
        <authorList>
            <consortium name="Pathogen Informatics"/>
        </authorList>
    </citation>
    <scope>NUCLEOTIDE SEQUENCE [LARGE SCALE GENOMIC DNA]</scope>
    <source>
        <strain evidence="1">Dakar</strain>
        <strain evidence="2">Dakar, Senegal</strain>
    </source>
</reference>
<protein>
    <submittedName>
        <fullName evidence="3">Colicin V production protein</fullName>
    </submittedName>
</protein>
<reference evidence="3" key="1">
    <citation type="submission" date="2016-06" db="UniProtKB">
        <authorList>
            <consortium name="WormBaseParasite"/>
        </authorList>
    </citation>
    <scope>IDENTIFICATION</scope>
</reference>
<name>A0A183L7M2_9TREM</name>
<keyword evidence="2" id="KW-1185">Reference proteome</keyword>
<dbReference type="Proteomes" id="UP000279833">
    <property type="component" value="Unassembled WGS sequence"/>
</dbReference>
<accession>A0A183L7M2</accession>
<dbReference type="EMBL" id="UZAK01053879">
    <property type="protein sequence ID" value="VDP82518.1"/>
    <property type="molecule type" value="Genomic_DNA"/>
</dbReference>
<evidence type="ECO:0000313" key="3">
    <source>
        <dbReference type="WBParaSite" id="SCUD_0002334501-mRNA-1"/>
    </source>
</evidence>
<proteinExistence type="predicted"/>
<sequence length="45" mass="5161">MVTLLIQDTIVVTLFGTGYILSLFTNNLFQVLKNAVWKEMILLVF</sequence>
<dbReference type="WBParaSite" id="SCUD_0002334501-mRNA-1">
    <property type="protein sequence ID" value="SCUD_0002334501-mRNA-1"/>
    <property type="gene ID" value="SCUD_0002334501"/>
</dbReference>
<dbReference type="AlphaFoldDB" id="A0A183L7M2"/>
<evidence type="ECO:0000313" key="1">
    <source>
        <dbReference type="EMBL" id="VDP82518.1"/>
    </source>
</evidence>